<dbReference type="InterPro" id="IPR006353">
    <property type="entry name" value="HAD-SF_hydro_IIA_CECR5"/>
</dbReference>
<evidence type="ECO:0000256" key="1">
    <source>
        <dbReference type="SAM" id="MobiDB-lite"/>
    </source>
</evidence>
<dbReference type="SUPFAM" id="SSF56784">
    <property type="entry name" value="HAD-like"/>
    <property type="match status" value="1"/>
</dbReference>
<organism evidence="2 3">
    <name type="scientific">Plenodomus tracheiphilus IPT5</name>
    <dbReference type="NCBI Taxonomy" id="1408161"/>
    <lineage>
        <taxon>Eukaryota</taxon>
        <taxon>Fungi</taxon>
        <taxon>Dikarya</taxon>
        <taxon>Ascomycota</taxon>
        <taxon>Pezizomycotina</taxon>
        <taxon>Dothideomycetes</taxon>
        <taxon>Pleosporomycetidae</taxon>
        <taxon>Pleosporales</taxon>
        <taxon>Pleosporineae</taxon>
        <taxon>Leptosphaeriaceae</taxon>
        <taxon>Plenodomus</taxon>
    </lineage>
</organism>
<reference evidence="2" key="1">
    <citation type="submission" date="2020-01" db="EMBL/GenBank/DDBJ databases">
        <authorList>
            <consortium name="DOE Joint Genome Institute"/>
            <person name="Haridas S."/>
            <person name="Albert R."/>
            <person name="Binder M."/>
            <person name="Bloem J."/>
            <person name="Labutti K."/>
            <person name="Salamov A."/>
            <person name="Andreopoulos B."/>
            <person name="Baker S.E."/>
            <person name="Barry K."/>
            <person name="Bills G."/>
            <person name="Bluhm B.H."/>
            <person name="Cannon C."/>
            <person name="Castanera R."/>
            <person name="Culley D.E."/>
            <person name="Daum C."/>
            <person name="Ezra D."/>
            <person name="Gonzalez J.B."/>
            <person name="Henrissat B."/>
            <person name="Kuo A."/>
            <person name="Liang C."/>
            <person name="Lipzen A."/>
            <person name="Lutzoni F."/>
            <person name="Magnuson J."/>
            <person name="Mondo S."/>
            <person name="Nolan M."/>
            <person name="Ohm R."/>
            <person name="Pangilinan J."/>
            <person name="Park H.-J."/>
            <person name="Ramirez L."/>
            <person name="Alfaro M."/>
            <person name="Sun H."/>
            <person name="Tritt A."/>
            <person name="Yoshinaga Y."/>
            <person name="Zwiers L.-H."/>
            <person name="Turgeon B.G."/>
            <person name="Goodwin S.B."/>
            <person name="Spatafora J.W."/>
            <person name="Crous P.W."/>
            <person name="Grigoriev I.V."/>
        </authorList>
    </citation>
    <scope>NUCLEOTIDE SEQUENCE</scope>
    <source>
        <strain evidence="2">IPT5</strain>
    </source>
</reference>
<dbReference type="NCBIfam" id="TIGR01456">
    <property type="entry name" value="CECR5"/>
    <property type="match status" value="1"/>
</dbReference>
<feature type="compositionally biased region" description="Polar residues" evidence="1">
    <location>
        <begin position="843"/>
        <end position="856"/>
    </location>
</feature>
<dbReference type="OrthoDB" id="10251048at2759"/>
<dbReference type="PANTHER" id="PTHR14269">
    <property type="entry name" value="CDP-DIACYLGLYCEROL--GLYCEROL-3-PHOSPHATE 3-PHOSPHATIDYLTRANSFERASE-RELATED"/>
    <property type="match status" value="1"/>
</dbReference>
<feature type="region of interest" description="Disordered" evidence="1">
    <location>
        <begin position="476"/>
        <end position="533"/>
    </location>
</feature>
<feature type="compositionally biased region" description="Low complexity" evidence="1">
    <location>
        <begin position="1093"/>
        <end position="1106"/>
    </location>
</feature>
<dbReference type="Proteomes" id="UP000799423">
    <property type="component" value="Unassembled WGS sequence"/>
</dbReference>
<dbReference type="EMBL" id="MU006288">
    <property type="protein sequence ID" value="KAF2856560.1"/>
    <property type="molecule type" value="Genomic_DNA"/>
</dbReference>
<accession>A0A6A7BM67</accession>
<feature type="compositionally biased region" description="Polar residues" evidence="1">
    <location>
        <begin position="1080"/>
        <end position="1089"/>
    </location>
</feature>
<dbReference type="InterPro" id="IPR006357">
    <property type="entry name" value="HAD-SF_hydro_IIA"/>
</dbReference>
<dbReference type="AlphaFoldDB" id="A0A6A7BM67"/>
<gene>
    <name evidence="2" type="ORF">T440DRAFT_503258</name>
</gene>
<dbReference type="FunFam" id="3.40.50.1000:FF:000069">
    <property type="entry name" value="HAD-superfamily subfamily IIA hydrolase"/>
    <property type="match status" value="1"/>
</dbReference>
<feature type="region of interest" description="Disordered" evidence="1">
    <location>
        <begin position="1206"/>
        <end position="1225"/>
    </location>
</feature>
<feature type="compositionally biased region" description="Basic and acidic residues" evidence="1">
    <location>
        <begin position="1206"/>
        <end position="1215"/>
    </location>
</feature>
<dbReference type="PANTHER" id="PTHR14269:SF57">
    <property type="entry name" value="SUPERFAMILY HYDROLASE, PUTATIVE (AFU_ORTHOLOGUE AFUA_2G02580)-RELATED"/>
    <property type="match status" value="1"/>
</dbReference>
<proteinExistence type="predicted"/>
<evidence type="ECO:0000313" key="2">
    <source>
        <dbReference type="EMBL" id="KAF2856560.1"/>
    </source>
</evidence>
<dbReference type="InterPro" id="IPR036412">
    <property type="entry name" value="HAD-like_sf"/>
</dbReference>
<name>A0A6A7BM67_9PLEO</name>
<protein>
    <recommendedName>
        <fullName evidence="4">HAD-superfamily hydrolase</fullName>
    </recommendedName>
</protein>
<dbReference type="InterPro" id="IPR023214">
    <property type="entry name" value="HAD_sf"/>
</dbReference>
<dbReference type="NCBIfam" id="TIGR01460">
    <property type="entry name" value="HAD-SF-IIA"/>
    <property type="match status" value="1"/>
</dbReference>
<evidence type="ECO:0000313" key="3">
    <source>
        <dbReference type="Proteomes" id="UP000799423"/>
    </source>
</evidence>
<feature type="region of interest" description="Disordered" evidence="1">
    <location>
        <begin position="1080"/>
        <end position="1106"/>
    </location>
</feature>
<feature type="region of interest" description="Disordered" evidence="1">
    <location>
        <begin position="835"/>
        <end position="856"/>
    </location>
</feature>
<dbReference type="GO" id="GO:0005739">
    <property type="term" value="C:mitochondrion"/>
    <property type="evidence" value="ECO:0007669"/>
    <property type="project" value="TreeGrafter"/>
</dbReference>
<dbReference type="Gene3D" id="3.40.50.1000">
    <property type="entry name" value="HAD superfamily/HAD-like"/>
    <property type="match status" value="2"/>
</dbReference>
<dbReference type="InterPro" id="IPR050324">
    <property type="entry name" value="CDP-alcohol_PTase-I"/>
</dbReference>
<sequence>MATPALARYLVRLPKWNSRGFQQFRTLRTTAAPGSRNAEFAFAFDIDGVLLRSSDALPRAQKTLSYLQSQRIPFILLTNGGGKHESERVADLSSKLKVPIDTSMFVQSHTPFADMNDLKNKTVMVVGGEGDKCRSVAEAYGFKTVVTPGDILAAYPEVWPFSQQLLSYYRTFVRPLPAPIDPASPSTSLRIDAVFVYNDPRDWGLDAQIIKDVLLSEKGILGTLSVKNGDASLHNRGYQQDGQPPLYFSNPDLLWAAKYHLPRLGQGGFREALEGIWAAVTGGKAQGVELQKIVMGKPYQPTYEFAERRLMSHRQQLLQQPQDALGHLRRVYMVGDNPASDIAGGNNYKSPYGTDWASILVQTGVYTAGTTPAHQPRKIGRITRAKDHPGSCHASFSSFPFVDTDLPIFGSSNRPSVFHPCIVGSSFRVTMLRTTSGARRHFHSERLGFTVALSLTTGLHLIFLFLFLQPPPTPHCTAPSQTGPPLAFLQAGDEGRGPQWPASSKMTADRRAPTPAQVTKGRLPPRASRQSNGLDHSHIRVIPHRVEDETTEDEYDDSVPTFRSPSLQFATPLTSHTRKHGDSTAESLPQVKSFADMARRYPHMDGEVESGQPSSSPAPLGGIVKFQPLRKTWRPMRASDLSQCETAAHDASESSMAFQSSAYPDSETAYSHVDAATPTKPSLHSQIQSMLDNSTAAFRASTMTIRPACDQDHHNPLYGIPGHNCERLFGKLPDPIRLHEQTGDFDGQVVFIGHPNRDISAHQWSATSFQWVNIGRYAHVRGKVEGSLASDCLGAYDVSQHPVEFFKCAAENRERLVVEKGRQGRIAQPRAPSFAFAGEPSTMLPTDSGPSTPESSQKTITRECLEDPFVAHARSLISDQASIDRTKTSKARVNGSLDFKYEFPFRAGASVQPGRLKADYRGPDRVLQPTLHEVSFGEHASSATGTTFGRLFTQQSSDYASLYDVKEHRVLGDDLARLELPTSYARASTRGRATTFNVPTSYATARSLFPASGLTVANPRRAVLDVIDPGPSQSRMHTAVSDSDASDLQATPVSLATVALKFSDPDGLRQSQDYEIANGLSKQPPTAQNLKGPFFTDTKPTTTEPTTLLSVPIGEEERLSTWFHDGHRPARQQAYARSLMSTAVSFGRGRNFGAIGETIEPTLFAEYENTPAFVRLYENLSEYVDEHRNGSGSSYFTRAWKVPPRDISVEGDSKNPAKSILESARAERTGGYQVARYANRDSSGT</sequence>
<dbReference type="Pfam" id="PF13344">
    <property type="entry name" value="Hydrolase_6"/>
    <property type="match status" value="1"/>
</dbReference>
<dbReference type="GO" id="GO:0046474">
    <property type="term" value="P:glycerophospholipid biosynthetic process"/>
    <property type="evidence" value="ECO:0007669"/>
    <property type="project" value="TreeGrafter"/>
</dbReference>
<keyword evidence="3" id="KW-1185">Reference proteome</keyword>
<evidence type="ECO:0008006" key="4">
    <source>
        <dbReference type="Google" id="ProtNLM"/>
    </source>
</evidence>
<dbReference type="Pfam" id="PF13242">
    <property type="entry name" value="Hydrolase_like"/>
    <property type="match status" value="1"/>
</dbReference>